<evidence type="ECO:0000313" key="3">
    <source>
        <dbReference type="Proteomes" id="UP001151760"/>
    </source>
</evidence>
<comment type="caution">
    <text evidence="2">The sequence shown here is derived from an EMBL/GenBank/DDBJ whole genome shotgun (WGS) entry which is preliminary data.</text>
</comment>
<gene>
    <name evidence="2" type="ORF">Tco_1082371</name>
</gene>
<accession>A0ABQ5I056</accession>
<reference evidence="2" key="2">
    <citation type="submission" date="2022-01" db="EMBL/GenBank/DDBJ databases">
        <authorList>
            <person name="Yamashiro T."/>
            <person name="Shiraishi A."/>
            <person name="Satake H."/>
            <person name="Nakayama K."/>
        </authorList>
    </citation>
    <scope>NUCLEOTIDE SEQUENCE</scope>
</reference>
<reference evidence="2" key="1">
    <citation type="journal article" date="2022" name="Int. J. Mol. Sci.">
        <title>Draft Genome of Tanacetum Coccineum: Genomic Comparison of Closely Related Tanacetum-Family Plants.</title>
        <authorList>
            <person name="Yamashiro T."/>
            <person name="Shiraishi A."/>
            <person name="Nakayama K."/>
            <person name="Satake H."/>
        </authorList>
    </citation>
    <scope>NUCLEOTIDE SEQUENCE</scope>
</reference>
<name>A0ABQ5I056_9ASTR</name>
<sequence length="133" mass="14819">MPICEGLCRLTFLERQEVWNDCRSCKVRVGSNGNLLWEASVLYDEKKGCVMDSEVYGLPFGFSTAPAVFHGVMSGCDGRIGQANDRGVTEGREDVREVFQQRGSGAKRKLSRCGRDQMGNERSWHLPEGADDL</sequence>
<evidence type="ECO:0000313" key="2">
    <source>
        <dbReference type="EMBL" id="GJT93526.1"/>
    </source>
</evidence>
<feature type="compositionally biased region" description="Basic and acidic residues" evidence="1">
    <location>
        <begin position="113"/>
        <end position="125"/>
    </location>
</feature>
<dbReference type="Proteomes" id="UP001151760">
    <property type="component" value="Unassembled WGS sequence"/>
</dbReference>
<feature type="region of interest" description="Disordered" evidence="1">
    <location>
        <begin position="102"/>
        <end position="133"/>
    </location>
</feature>
<keyword evidence="3" id="KW-1185">Reference proteome</keyword>
<organism evidence="2 3">
    <name type="scientific">Tanacetum coccineum</name>
    <dbReference type="NCBI Taxonomy" id="301880"/>
    <lineage>
        <taxon>Eukaryota</taxon>
        <taxon>Viridiplantae</taxon>
        <taxon>Streptophyta</taxon>
        <taxon>Embryophyta</taxon>
        <taxon>Tracheophyta</taxon>
        <taxon>Spermatophyta</taxon>
        <taxon>Magnoliopsida</taxon>
        <taxon>eudicotyledons</taxon>
        <taxon>Gunneridae</taxon>
        <taxon>Pentapetalae</taxon>
        <taxon>asterids</taxon>
        <taxon>campanulids</taxon>
        <taxon>Asterales</taxon>
        <taxon>Asteraceae</taxon>
        <taxon>Asteroideae</taxon>
        <taxon>Anthemideae</taxon>
        <taxon>Anthemidinae</taxon>
        <taxon>Tanacetum</taxon>
    </lineage>
</organism>
<proteinExistence type="predicted"/>
<protein>
    <submittedName>
        <fullName evidence="2">Uncharacterized protein</fullName>
    </submittedName>
</protein>
<dbReference type="EMBL" id="BQNB010020211">
    <property type="protein sequence ID" value="GJT93526.1"/>
    <property type="molecule type" value="Genomic_DNA"/>
</dbReference>
<evidence type="ECO:0000256" key="1">
    <source>
        <dbReference type="SAM" id="MobiDB-lite"/>
    </source>
</evidence>